<evidence type="ECO:0000256" key="1">
    <source>
        <dbReference type="ARBA" id="ARBA00008761"/>
    </source>
</evidence>
<dbReference type="Proteomes" id="UP001156682">
    <property type="component" value="Unassembled WGS sequence"/>
</dbReference>
<name>A0ABQ6A2K8_9GAMM</name>
<feature type="domain" description="Cas12f1-like TNB" evidence="8">
    <location>
        <begin position="314"/>
        <end position="378"/>
    </location>
</feature>
<evidence type="ECO:0000259" key="9">
    <source>
        <dbReference type="Pfam" id="PF12323"/>
    </source>
</evidence>
<keyword evidence="6" id="KW-0233">DNA recombination</keyword>
<dbReference type="RefSeq" id="WP_051610308.1">
    <property type="nucleotide sequence ID" value="NZ_BSOR01000039.1"/>
</dbReference>
<reference evidence="11" key="1">
    <citation type="journal article" date="2019" name="Int. J. Syst. Evol. Microbiol.">
        <title>The Global Catalogue of Microorganisms (GCM) 10K type strain sequencing project: providing services to taxonomists for standard genome sequencing and annotation.</title>
        <authorList>
            <consortium name="The Broad Institute Genomics Platform"/>
            <consortium name="The Broad Institute Genome Sequencing Center for Infectious Disease"/>
            <person name="Wu L."/>
            <person name="Ma J."/>
        </authorList>
    </citation>
    <scope>NUCLEOTIDE SEQUENCE [LARGE SCALE GENOMIC DNA]</scope>
    <source>
        <strain evidence="11">NBRC 100033</strain>
    </source>
</reference>
<dbReference type="InterPro" id="IPR021027">
    <property type="entry name" value="Transposase_put_HTH"/>
</dbReference>
<evidence type="ECO:0000259" key="7">
    <source>
        <dbReference type="Pfam" id="PF01385"/>
    </source>
</evidence>
<evidence type="ECO:0000259" key="8">
    <source>
        <dbReference type="Pfam" id="PF07282"/>
    </source>
</evidence>
<keyword evidence="4" id="KW-0862">Zinc</keyword>
<evidence type="ECO:0000313" key="10">
    <source>
        <dbReference type="EMBL" id="GLR64807.1"/>
    </source>
</evidence>
<dbReference type="EMBL" id="BSOR01000039">
    <property type="protein sequence ID" value="GLR64807.1"/>
    <property type="molecule type" value="Genomic_DNA"/>
</dbReference>
<dbReference type="InterPro" id="IPR001959">
    <property type="entry name" value="Transposase"/>
</dbReference>
<evidence type="ECO:0000256" key="6">
    <source>
        <dbReference type="ARBA" id="ARBA00023172"/>
    </source>
</evidence>
<protein>
    <submittedName>
        <fullName evidence="10">IS element transposase</fullName>
    </submittedName>
</protein>
<proteinExistence type="inferred from homology"/>
<dbReference type="InterPro" id="IPR010095">
    <property type="entry name" value="Cas12f1-like_TNB"/>
</dbReference>
<keyword evidence="2" id="KW-0815">Transposition</keyword>
<evidence type="ECO:0000313" key="11">
    <source>
        <dbReference type="Proteomes" id="UP001156682"/>
    </source>
</evidence>
<dbReference type="NCBIfam" id="NF040570">
    <property type="entry name" value="guided_TnpB"/>
    <property type="match status" value="1"/>
</dbReference>
<keyword evidence="5" id="KW-0238">DNA-binding</keyword>
<gene>
    <name evidence="10" type="ORF">GCM10007878_22450</name>
</gene>
<organism evidence="10 11">
    <name type="scientific">Marinospirillum insulare</name>
    <dbReference type="NCBI Taxonomy" id="217169"/>
    <lineage>
        <taxon>Bacteria</taxon>
        <taxon>Pseudomonadati</taxon>
        <taxon>Pseudomonadota</taxon>
        <taxon>Gammaproteobacteria</taxon>
        <taxon>Oceanospirillales</taxon>
        <taxon>Oceanospirillaceae</taxon>
        <taxon>Marinospirillum</taxon>
    </lineage>
</organism>
<evidence type="ECO:0000256" key="5">
    <source>
        <dbReference type="ARBA" id="ARBA00023125"/>
    </source>
</evidence>
<dbReference type="Pfam" id="PF01385">
    <property type="entry name" value="OrfB_IS605"/>
    <property type="match status" value="1"/>
</dbReference>
<evidence type="ECO:0000256" key="4">
    <source>
        <dbReference type="ARBA" id="ARBA00022833"/>
    </source>
</evidence>
<feature type="domain" description="Transposase putative helix-turn-helix" evidence="9">
    <location>
        <begin position="1"/>
        <end position="44"/>
    </location>
</feature>
<keyword evidence="3" id="KW-0479">Metal-binding</keyword>
<comment type="similarity">
    <text evidence="1">In the C-terminal section; belongs to the transposase 35 family.</text>
</comment>
<keyword evidence="11" id="KW-1185">Reference proteome</keyword>
<evidence type="ECO:0000256" key="2">
    <source>
        <dbReference type="ARBA" id="ARBA00022578"/>
    </source>
</evidence>
<feature type="domain" description="Probable transposase IS891/IS1136/IS1341" evidence="7">
    <location>
        <begin position="169"/>
        <end position="284"/>
    </location>
</feature>
<evidence type="ECO:0000256" key="3">
    <source>
        <dbReference type="ARBA" id="ARBA00022723"/>
    </source>
</evidence>
<dbReference type="Pfam" id="PF12323">
    <property type="entry name" value="HTH_OrfB_IS605"/>
    <property type="match status" value="1"/>
</dbReference>
<sequence>MIMRKYTYKLYPKPKQAEALLGQLRLHQQLYNAALQERIEAYQKCGISITYNNQQASLTQIRAEHPEYKALSCTSERMTLRRLDKAFSAFFARVKRGHTAGFPRFKSLSRFHSFDLLDTKFQHGERKHGCLFIKGVGHIQARGKSRLLGKIKTSQVQHKHGSWWLSLTVEAEPDRECIEKKACGIDWGIEKLITLTQPGGEYFSIKNPRYYKTGEAQQTALEQSITKKKRGSNNWKRACKALSCFKRKQANQRKDAQHKLTSAIANRYTLVAMEELSIKNMSRSATGTCEQHGKNVKQKAGLNREILDTAPAALMSMIRYKVEETGGELVSTPTRKIKPSQRCPRCHHTHKGNRTTQANFTCTACGFHQNADVVSAYNSAAWALGLGREHVPEVFASKPLLSTA</sequence>
<accession>A0ABQ6A2K8</accession>
<comment type="caution">
    <text evidence="10">The sequence shown here is derived from an EMBL/GenBank/DDBJ whole genome shotgun (WGS) entry which is preliminary data.</text>
</comment>
<dbReference type="Pfam" id="PF07282">
    <property type="entry name" value="Cas12f1-like_TNB"/>
    <property type="match status" value="1"/>
</dbReference>